<dbReference type="InterPro" id="IPR015679">
    <property type="entry name" value="PLipase_D_fam"/>
</dbReference>
<dbReference type="InterPro" id="IPR001736">
    <property type="entry name" value="PLipase_D/transphosphatidylase"/>
</dbReference>
<accession>A0A561SH18</accession>
<proteinExistence type="predicted"/>
<evidence type="ECO:0000313" key="8">
    <source>
        <dbReference type="Proteomes" id="UP000321261"/>
    </source>
</evidence>
<organism evidence="7 8">
    <name type="scientific">Pseudonocardia hierapolitana</name>
    <dbReference type="NCBI Taxonomy" id="1128676"/>
    <lineage>
        <taxon>Bacteria</taxon>
        <taxon>Bacillati</taxon>
        <taxon>Actinomycetota</taxon>
        <taxon>Actinomycetes</taxon>
        <taxon>Pseudonocardiales</taxon>
        <taxon>Pseudonocardiaceae</taxon>
        <taxon>Pseudonocardia</taxon>
    </lineage>
</organism>
<dbReference type="GO" id="GO:0008195">
    <property type="term" value="F:phosphatidate phosphatase activity"/>
    <property type="evidence" value="ECO:0007669"/>
    <property type="project" value="InterPro"/>
</dbReference>
<dbReference type="GO" id="GO:0004630">
    <property type="term" value="F:phospholipase D activity"/>
    <property type="evidence" value="ECO:0007669"/>
    <property type="project" value="UniProtKB-EC"/>
</dbReference>
<dbReference type="Proteomes" id="UP000321261">
    <property type="component" value="Unassembled WGS sequence"/>
</dbReference>
<keyword evidence="2" id="KW-0677">Repeat</keyword>
<dbReference type="EMBL" id="VIWU01000001">
    <property type="protein sequence ID" value="TWF74165.1"/>
    <property type="molecule type" value="Genomic_DNA"/>
</dbReference>
<sequence length="690" mass="75614">MLAMPRLIRALSADLGSAPVFYLTAFPSVLARPITSLLRRDGYPSGTLLTMGRNFAPRWVVGGSRARKLAGIEHLADRMPNVRWVLLGDDGGHDPQVFVDFACRRRDRLAVIALRQVFDVGRSKINLSSRADEIVGAALVGAPNGEELLPLVRAALGIGQPREGSVADWFLSEFERGNAATRLRAWTEGNAVRPLVHGHVYYDALARVLAAAGDGDSVQFVGWRGDADELLADGGPTVVEALSGAAGRGARVRGLLWHAHTGAVGSQVGPNRMLALAVGKAGGEVLLDQRVLPFGCHHQKMVIVRHPGRPRDDVAFVGGIDLDHGSRDDADHRGDRQSVGADPVYGPNPAYHDVQLELQGPVVREAEETFRERWQNPAAVSRLPWHVVPDRIHGLPRTASPLPPASPAPPATGTCSVQLLRTYPRRRPRYPYAPSGERSIALAYTKALGRAEQLIYIEDQYLWSFDVARIFAAALQRSSRLRVIAVVPRRPDNENQFYNEAAMLGHAEALAMVREAGGDRVQVLDVENLQGLPVYVHSKLCVVDDVWAAVGSDNFNTRSWTHDSELTVAVLDTERDPRAPTDPGGLGDGARRFARELRLTLMREHLDLDEDDDLLDPTGAAETVRKSAAELDAWHDGGCHGPRPAGRLRSHPIGKEGKLPARHRWLTAPIYRSFLDPDGRPLDMRLRRTY</sequence>
<name>A0A561SH18_9PSEU</name>
<comment type="caution">
    <text evidence="7">The sequence shown here is derived from an EMBL/GenBank/DDBJ whole genome shotgun (WGS) entry which is preliminary data.</text>
</comment>
<comment type="catalytic activity">
    <reaction evidence="1">
        <text>a 1,2-diacyl-sn-glycero-3-phosphocholine + H2O = a 1,2-diacyl-sn-glycero-3-phosphate + choline + H(+)</text>
        <dbReference type="Rhea" id="RHEA:14445"/>
        <dbReference type="ChEBI" id="CHEBI:15354"/>
        <dbReference type="ChEBI" id="CHEBI:15377"/>
        <dbReference type="ChEBI" id="CHEBI:15378"/>
        <dbReference type="ChEBI" id="CHEBI:57643"/>
        <dbReference type="ChEBI" id="CHEBI:58608"/>
        <dbReference type="EC" id="3.1.4.4"/>
    </reaction>
</comment>
<keyword evidence="3" id="KW-0378">Hydrolase</keyword>
<dbReference type="PROSITE" id="PS50035">
    <property type="entry name" value="PLD"/>
    <property type="match status" value="2"/>
</dbReference>
<evidence type="ECO:0000256" key="1">
    <source>
        <dbReference type="ARBA" id="ARBA00000798"/>
    </source>
</evidence>
<evidence type="ECO:0000259" key="6">
    <source>
        <dbReference type="PROSITE" id="PS50035"/>
    </source>
</evidence>
<dbReference type="SMART" id="SM00155">
    <property type="entry name" value="PLDc"/>
    <property type="match status" value="2"/>
</dbReference>
<dbReference type="InterPro" id="IPR019236">
    <property type="entry name" value="APP1_cat"/>
</dbReference>
<evidence type="ECO:0000256" key="4">
    <source>
        <dbReference type="ARBA" id="ARBA00023098"/>
    </source>
</evidence>
<dbReference type="PANTHER" id="PTHR18896">
    <property type="entry name" value="PHOSPHOLIPASE D"/>
    <property type="match status" value="1"/>
</dbReference>
<dbReference type="GO" id="GO:0009395">
    <property type="term" value="P:phospholipid catabolic process"/>
    <property type="evidence" value="ECO:0007669"/>
    <property type="project" value="TreeGrafter"/>
</dbReference>
<reference evidence="7 8" key="1">
    <citation type="submission" date="2019-06" db="EMBL/GenBank/DDBJ databases">
        <title>Sequencing the genomes of 1000 actinobacteria strains.</title>
        <authorList>
            <person name="Klenk H.-P."/>
        </authorList>
    </citation>
    <scope>NUCLEOTIDE SEQUENCE [LARGE SCALE GENOMIC DNA]</scope>
    <source>
        <strain evidence="7 8">DSM 45671</strain>
    </source>
</reference>
<dbReference type="Gene3D" id="3.30.870.10">
    <property type="entry name" value="Endonuclease Chain A"/>
    <property type="match status" value="2"/>
</dbReference>
<feature type="domain" description="PLD phosphodiesterase" evidence="6">
    <location>
        <begin position="293"/>
        <end position="326"/>
    </location>
</feature>
<keyword evidence="4" id="KW-0443">Lipid metabolism</keyword>
<protein>
    <submittedName>
        <fullName evidence="7">Phosphatidylserine/phosphatidylglycerophosphate/ cardiolipin synthase-like enzyme</fullName>
    </submittedName>
</protein>
<feature type="region of interest" description="Disordered" evidence="5">
    <location>
        <begin position="324"/>
        <end position="346"/>
    </location>
</feature>
<dbReference type="InterPro" id="IPR025202">
    <property type="entry name" value="PLD-like_dom"/>
</dbReference>
<dbReference type="Pfam" id="PF13091">
    <property type="entry name" value="PLDc_2"/>
    <property type="match status" value="1"/>
</dbReference>
<keyword evidence="8" id="KW-1185">Reference proteome</keyword>
<dbReference type="CDD" id="cd09105">
    <property type="entry name" value="PLDc_vPLD1_2_like_2"/>
    <property type="match status" value="1"/>
</dbReference>
<feature type="domain" description="PLD phosphodiesterase" evidence="6">
    <location>
        <begin position="532"/>
        <end position="559"/>
    </location>
</feature>
<dbReference type="Pfam" id="PF09949">
    <property type="entry name" value="APP1_cat"/>
    <property type="match status" value="1"/>
</dbReference>
<dbReference type="AlphaFoldDB" id="A0A561SH18"/>
<dbReference type="PANTHER" id="PTHR18896:SF76">
    <property type="entry name" value="PHOSPHOLIPASE"/>
    <property type="match status" value="1"/>
</dbReference>
<gene>
    <name evidence="7" type="ORF">FHX44_1144</name>
</gene>
<feature type="region of interest" description="Disordered" evidence="5">
    <location>
        <begin position="633"/>
        <end position="654"/>
    </location>
</feature>
<evidence type="ECO:0000313" key="7">
    <source>
        <dbReference type="EMBL" id="TWF74165.1"/>
    </source>
</evidence>
<evidence type="ECO:0000256" key="3">
    <source>
        <dbReference type="ARBA" id="ARBA00022801"/>
    </source>
</evidence>
<feature type="compositionally biased region" description="Basic and acidic residues" evidence="5">
    <location>
        <begin position="324"/>
        <end position="336"/>
    </location>
</feature>
<evidence type="ECO:0000256" key="5">
    <source>
        <dbReference type="SAM" id="MobiDB-lite"/>
    </source>
</evidence>
<dbReference type="SUPFAM" id="SSF56024">
    <property type="entry name" value="Phospholipase D/nuclease"/>
    <property type="match status" value="2"/>
</dbReference>
<evidence type="ECO:0000256" key="2">
    <source>
        <dbReference type="ARBA" id="ARBA00022737"/>
    </source>
</evidence>